<dbReference type="RefSeq" id="XP_022673164.1">
    <property type="nucleotide sequence ID" value="XM_022817429.1"/>
</dbReference>
<proteinExistence type="predicted"/>
<dbReference type="PANTHER" id="PTHR44845:SF6">
    <property type="entry name" value="BETA-ALANINE-ACTIVATING ENZYME"/>
    <property type="match status" value="1"/>
</dbReference>
<dbReference type="RefSeq" id="XP_022673163.1">
    <property type="nucleotide sequence ID" value="XM_022817428.1"/>
</dbReference>
<keyword evidence="4" id="KW-1185">Reference proteome</keyword>
<reference evidence="3" key="1">
    <citation type="submission" date="2021-01" db="UniProtKB">
        <authorList>
            <consortium name="EnsemblMetazoa"/>
        </authorList>
    </citation>
    <scope>IDENTIFICATION</scope>
</reference>
<dbReference type="OrthoDB" id="416786at2759"/>
<dbReference type="EnsemblMetazoa" id="XM_022817429">
    <property type="protein sequence ID" value="XP_022673164"/>
    <property type="gene ID" value="LOC111255457"/>
</dbReference>
<accession>A0A7M7MFN1</accession>
<dbReference type="EnsemblMetazoa" id="XM_022817428">
    <property type="protein sequence ID" value="XP_022673163"/>
    <property type="gene ID" value="LOC111255457"/>
</dbReference>
<dbReference type="AlphaFoldDB" id="A0A7M7MFN1"/>
<dbReference type="KEGG" id="vde:111255457"/>
<dbReference type="GeneID" id="111255457"/>
<dbReference type="SUPFAM" id="SSF56801">
    <property type="entry name" value="Acetyl-CoA synthetase-like"/>
    <property type="match status" value="1"/>
</dbReference>
<evidence type="ECO:0000256" key="2">
    <source>
        <dbReference type="ARBA" id="ARBA00022553"/>
    </source>
</evidence>
<evidence type="ECO:0000313" key="3">
    <source>
        <dbReference type="EnsemblMetazoa" id="XP_022673163"/>
    </source>
</evidence>
<dbReference type="Gene3D" id="3.40.630.30">
    <property type="match status" value="1"/>
</dbReference>
<evidence type="ECO:0000256" key="1">
    <source>
        <dbReference type="ARBA" id="ARBA00022450"/>
    </source>
</evidence>
<sequence>MLNMSTGRRGTMCSSTNMYDHFTSMVRTSPKITALLFDDLQLTFEDLGRVTHNLADKLSGFRHIVICLPPSDAAICTMLAAWKLGCTPKLERYMPKKKALLSSLESDAVLVTDACDIAASNVLVIADIMHFNSGGNNHQDNPNGIPISLLTGVALDDFCITPEGQTVPMSHLHNRLEWEWKQYAFSAQDNALTLKPSHDLDFWVHVLSATLKGAPLVLPPSSIRGNYLEIADFCSEKKVSHLFVSPDELSDLATYFRVTTPLAKHIFLKSIKRITCSGDTLPLRSTYQDVMSSFSGVDTEVIFMLTSQETTEIACVGLPESQKCIPIETCRAQVEHGELQLFSDTHQMRTGLGGNGSGDCVFYSDVVANWMPLNHIQNVISQTLGHKEVAIFRDTFRGGLICFYRQQDAYWPVLFNKLYRLLKPEENPKLFPITGERPWAPQQYIEDYRECVTKLSEMPVTACVFEGSKMLFAMADRLSDVSIDDFEVDKSLSEYGATVDQLSLIAEDFEEMGFISTFVQDRTLCICDIIRQTLPIRSVGPEDRQFLVRILDENVEMEECIDIIADAFSKKNWLDKCIIADVGGSTREQHVILNRQLWADIVQQCLGKVVLDYQTQKVLAVMTAFDFSVEAEIENLSEEFEAVLELHDQVDRKLREAFKDSKVAYIFQIASDADLSHEENVVIMKLLTDEIIEQAASENSGYHACLTHASHVFTQVIMENYQEFNRIADIDVNRFEMRGKKYFSKSREDFHIISLLKTFR</sequence>
<keyword evidence="1" id="KW-0596">Phosphopantetheine</keyword>
<dbReference type="Gene3D" id="3.40.50.12780">
    <property type="entry name" value="N-terminal domain of ligase-like"/>
    <property type="match status" value="1"/>
</dbReference>
<dbReference type="InterPro" id="IPR042099">
    <property type="entry name" value="ANL_N_sf"/>
</dbReference>
<dbReference type="FunCoup" id="A0A7M7MFN1">
    <property type="interactions" value="12"/>
</dbReference>
<protein>
    <submittedName>
        <fullName evidence="3">Uncharacterized protein</fullName>
    </submittedName>
</protein>
<name>A0A7M7MFN1_VARDE</name>
<dbReference type="InParanoid" id="A0A7M7MFN1"/>
<keyword evidence="2" id="KW-0597">Phosphoprotein</keyword>
<organism evidence="3 4">
    <name type="scientific">Varroa destructor</name>
    <name type="common">Honeybee mite</name>
    <dbReference type="NCBI Taxonomy" id="109461"/>
    <lineage>
        <taxon>Eukaryota</taxon>
        <taxon>Metazoa</taxon>
        <taxon>Ecdysozoa</taxon>
        <taxon>Arthropoda</taxon>
        <taxon>Chelicerata</taxon>
        <taxon>Arachnida</taxon>
        <taxon>Acari</taxon>
        <taxon>Parasitiformes</taxon>
        <taxon>Mesostigmata</taxon>
        <taxon>Gamasina</taxon>
        <taxon>Dermanyssoidea</taxon>
        <taxon>Varroidae</taxon>
        <taxon>Varroa</taxon>
    </lineage>
</organism>
<evidence type="ECO:0000313" key="4">
    <source>
        <dbReference type="Proteomes" id="UP000594260"/>
    </source>
</evidence>
<dbReference type="Proteomes" id="UP000594260">
    <property type="component" value="Unplaced"/>
</dbReference>
<dbReference type="PANTHER" id="PTHR44845">
    <property type="entry name" value="CARRIER DOMAIN-CONTAINING PROTEIN"/>
    <property type="match status" value="1"/>
</dbReference>